<dbReference type="CDD" id="cd01641">
    <property type="entry name" value="Bacterial_IMPase_like_1"/>
    <property type="match status" value="1"/>
</dbReference>
<dbReference type="Gene3D" id="3.30.540.10">
    <property type="entry name" value="Fructose-1,6-Bisphosphatase, subunit A, domain 1"/>
    <property type="match status" value="1"/>
</dbReference>
<protein>
    <submittedName>
        <fullName evidence="7">Putative inositol monophosphatase</fullName>
    </submittedName>
</protein>
<dbReference type="EMBL" id="BBPI01000062">
    <property type="protein sequence ID" value="GAM01423.1"/>
    <property type="molecule type" value="Genomic_DNA"/>
</dbReference>
<evidence type="ECO:0000256" key="6">
    <source>
        <dbReference type="PIRSR" id="PIRSR600760-2"/>
    </source>
</evidence>
<evidence type="ECO:0000313" key="7">
    <source>
        <dbReference type="EMBL" id="GAM01423.1"/>
    </source>
</evidence>
<gene>
    <name evidence="7" type="ORF">SP5_062_00030</name>
</gene>
<evidence type="ECO:0000313" key="8">
    <source>
        <dbReference type="Proteomes" id="UP000032305"/>
    </source>
</evidence>
<dbReference type="eggNOG" id="COG0483">
    <property type="taxonomic scope" value="Bacteria"/>
</dbReference>
<dbReference type="Proteomes" id="UP000032305">
    <property type="component" value="Unassembled WGS sequence"/>
</dbReference>
<feature type="binding site" evidence="6">
    <location>
        <position position="99"/>
    </location>
    <ligand>
        <name>Mg(2+)</name>
        <dbReference type="ChEBI" id="CHEBI:18420"/>
        <label>1</label>
        <note>catalytic</note>
    </ligand>
</feature>
<comment type="caution">
    <text evidence="7">The sequence shown here is derived from an EMBL/GenBank/DDBJ whole genome shotgun (WGS) entry which is preliminary data.</text>
</comment>
<keyword evidence="3 6" id="KW-0479">Metal-binding</keyword>
<dbReference type="PANTHER" id="PTHR43200">
    <property type="entry name" value="PHOSPHATASE"/>
    <property type="match status" value="1"/>
</dbReference>
<evidence type="ECO:0000256" key="2">
    <source>
        <dbReference type="ARBA" id="ARBA00009759"/>
    </source>
</evidence>
<name>A0A0A1W7Z1_9SPHN</name>
<dbReference type="SUPFAM" id="SSF56655">
    <property type="entry name" value="Carbohydrate phosphatase"/>
    <property type="match status" value="1"/>
</dbReference>
<comment type="cofactor">
    <cofactor evidence="1 6">
        <name>Mg(2+)</name>
        <dbReference type="ChEBI" id="CHEBI:18420"/>
    </cofactor>
</comment>
<evidence type="ECO:0000256" key="5">
    <source>
        <dbReference type="ARBA" id="ARBA00022842"/>
    </source>
</evidence>
<dbReference type="InterPro" id="IPR020583">
    <property type="entry name" value="Inositol_monoP_metal-BS"/>
</dbReference>
<evidence type="ECO:0000256" key="4">
    <source>
        <dbReference type="ARBA" id="ARBA00022801"/>
    </source>
</evidence>
<organism evidence="7 8">
    <name type="scientific">Sphingomonas parapaucimobilis NBRC 15100</name>
    <dbReference type="NCBI Taxonomy" id="1219049"/>
    <lineage>
        <taxon>Bacteria</taxon>
        <taxon>Pseudomonadati</taxon>
        <taxon>Pseudomonadota</taxon>
        <taxon>Alphaproteobacteria</taxon>
        <taxon>Sphingomonadales</taxon>
        <taxon>Sphingomonadaceae</taxon>
        <taxon>Sphingomonas</taxon>
    </lineage>
</organism>
<dbReference type="Pfam" id="PF00459">
    <property type="entry name" value="Inositol_P"/>
    <property type="match status" value="1"/>
</dbReference>
<dbReference type="AlphaFoldDB" id="A0A0A1W7Z1"/>
<feature type="binding site" evidence="6">
    <location>
        <position position="226"/>
    </location>
    <ligand>
        <name>Mg(2+)</name>
        <dbReference type="ChEBI" id="CHEBI:18420"/>
        <label>1</label>
        <note>catalytic</note>
    </ligand>
</feature>
<dbReference type="GO" id="GO:0046872">
    <property type="term" value="F:metal ion binding"/>
    <property type="evidence" value="ECO:0007669"/>
    <property type="project" value="UniProtKB-KW"/>
</dbReference>
<keyword evidence="8" id="KW-1185">Reference proteome</keyword>
<dbReference type="GO" id="GO:0016791">
    <property type="term" value="F:phosphatase activity"/>
    <property type="evidence" value="ECO:0007669"/>
    <property type="project" value="UniProtKB-ARBA"/>
</dbReference>
<dbReference type="PROSITE" id="PS00629">
    <property type="entry name" value="IMP_1"/>
    <property type="match status" value="1"/>
</dbReference>
<evidence type="ECO:0000256" key="3">
    <source>
        <dbReference type="ARBA" id="ARBA00022723"/>
    </source>
</evidence>
<feature type="binding site" evidence="6">
    <location>
        <position position="80"/>
    </location>
    <ligand>
        <name>Mg(2+)</name>
        <dbReference type="ChEBI" id="CHEBI:18420"/>
        <label>1</label>
        <note>catalytic</note>
    </ligand>
</feature>
<proteinExistence type="inferred from homology"/>
<keyword evidence="4" id="KW-0378">Hydrolase</keyword>
<dbReference type="InterPro" id="IPR000760">
    <property type="entry name" value="Inositol_monophosphatase-like"/>
</dbReference>
<feature type="binding site" evidence="6">
    <location>
        <position position="98"/>
    </location>
    <ligand>
        <name>Mg(2+)</name>
        <dbReference type="ChEBI" id="CHEBI:18420"/>
        <label>1</label>
        <note>catalytic</note>
    </ligand>
</feature>
<evidence type="ECO:0000256" key="1">
    <source>
        <dbReference type="ARBA" id="ARBA00001946"/>
    </source>
</evidence>
<comment type="similarity">
    <text evidence="2">Belongs to the inositol monophosphatase superfamily.</text>
</comment>
<accession>A0A0A1W7Z1</accession>
<dbReference type="GO" id="GO:0000105">
    <property type="term" value="P:L-histidine biosynthetic process"/>
    <property type="evidence" value="ECO:0007669"/>
    <property type="project" value="TreeGrafter"/>
</dbReference>
<feature type="binding site" evidence="6">
    <location>
        <position position="96"/>
    </location>
    <ligand>
        <name>Mg(2+)</name>
        <dbReference type="ChEBI" id="CHEBI:18420"/>
        <label>1</label>
        <note>catalytic</note>
    </ligand>
</feature>
<reference evidence="7 8" key="1">
    <citation type="submission" date="2014-11" db="EMBL/GenBank/DDBJ databases">
        <title>Whole genome shotgun sequence of Sphingomonas parapaucimobilis NBRC 15100.</title>
        <authorList>
            <person name="Katano-Makiyama Y."/>
            <person name="Hosoyama A."/>
            <person name="Hashimoto M."/>
            <person name="Hosoyama Y."/>
            <person name="Noguchi M."/>
            <person name="Numata M."/>
            <person name="Tsuchikane K."/>
            <person name="Hirakata S."/>
            <person name="Uohara A."/>
            <person name="Shimodaira J."/>
            <person name="Ohji S."/>
            <person name="Ichikawa N."/>
            <person name="Kimura A."/>
            <person name="Yamazoe A."/>
            <person name="Fujita N."/>
        </authorList>
    </citation>
    <scope>NUCLEOTIDE SEQUENCE [LARGE SCALE GENOMIC DNA]</scope>
    <source>
        <strain evidence="7 8">NBRC 15100</strain>
    </source>
</reference>
<keyword evidence="5 6" id="KW-0460">Magnesium</keyword>
<dbReference type="InterPro" id="IPR051090">
    <property type="entry name" value="Inositol_monoP_superfamily"/>
</dbReference>
<sequence>MLIAQTYPIRVNMSVHADDIKLALRLADAAGAAIRPYFRREMGLEIKEDRSPVTLADREAEAAMRRILEAERSGDGIHGEEYGVKDGVTGRQWVLDPIDGTRSFTVGRPIFGTLIALVDNGWPVLGIIDQPIARERWLGVAGRPTLFNGEPARTRSCRDLDGATIATTSPHLFDDADVPHFMALVAAVSGQSPRQGPVYGGDCYNYGLLASGHIDLVCESGLKLHDFAALVPVVEGAGGRMCDWNGDPLTADSAGHVLAIGDPARTDEVLEALRNVPHGHDHDHDH</sequence>
<dbReference type="PRINTS" id="PR00377">
    <property type="entry name" value="IMPHPHTASES"/>
</dbReference>
<dbReference type="PANTHER" id="PTHR43200:SF6">
    <property type="entry name" value="3'(2'),5'-BISPHOSPHATE NUCLEOTIDASE"/>
    <property type="match status" value="1"/>
</dbReference>
<dbReference type="Gene3D" id="3.40.190.80">
    <property type="match status" value="1"/>
</dbReference>